<keyword evidence="4 6" id="KW-0175">Coiled coil</keyword>
<dbReference type="InterPro" id="IPR010935">
    <property type="entry name" value="SMC_hinge"/>
</dbReference>
<keyword evidence="2 6" id="KW-0547">Nucleotide-binding</keyword>
<feature type="coiled-coil region" evidence="6">
    <location>
        <begin position="655"/>
        <end position="927"/>
    </location>
</feature>
<dbReference type="InterPro" id="IPR027417">
    <property type="entry name" value="P-loop_NTPase"/>
</dbReference>
<dbReference type="InterPro" id="IPR003395">
    <property type="entry name" value="RecF/RecN/SMC_N"/>
</dbReference>
<protein>
    <recommendedName>
        <fullName evidence="6">Chromosome partition protein Smc</fullName>
    </recommendedName>
</protein>
<dbReference type="InterPro" id="IPR011890">
    <property type="entry name" value="SMC_prok"/>
</dbReference>
<feature type="coiled-coil region" evidence="6">
    <location>
        <begin position="170"/>
        <end position="292"/>
    </location>
</feature>
<reference evidence="10" key="1">
    <citation type="journal article" date="2019" name="Int. J. Syst. Evol. Microbiol.">
        <title>The Global Catalogue of Microorganisms (GCM) 10K type strain sequencing project: providing services to taxonomists for standard genome sequencing and annotation.</title>
        <authorList>
            <consortium name="The Broad Institute Genomics Platform"/>
            <consortium name="The Broad Institute Genome Sequencing Center for Infectious Disease"/>
            <person name="Wu L."/>
            <person name="Ma J."/>
        </authorList>
    </citation>
    <scope>NUCLEOTIDE SEQUENCE [LARGE SCALE GENOMIC DNA]</scope>
    <source>
        <strain evidence="10">CGMCC 1.12482</strain>
    </source>
</reference>
<dbReference type="InterPro" id="IPR036277">
    <property type="entry name" value="SMC_hinge_sf"/>
</dbReference>
<comment type="caution">
    <text evidence="9">The sequence shown here is derived from an EMBL/GenBank/DDBJ whole genome shotgun (WGS) entry which is preliminary data.</text>
</comment>
<dbReference type="EMBL" id="BMFF01000003">
    <property type="protein sequence ID" value="GGC97738.1"/>
    <property type="molecule type" value="Genomic_DNA"/>
</dbReference>
<keyword evidence="1 6" id="KW-0963">Cytoplasm</keyword>
<dbReference type="SUPFAM" id="SSF52540">
    <property type="entry name" value="P-loop containing nucleoside triphosphate hydrolases"/>
    <property type="match status" value="1"/>
</dbReference>
<proteinExistence type="inferred from homology"/>
<accession>A0ABQ1PIM4</accession>
<name>A0ABQ1PIM4_9GAMM</name>
<evidence type="ECO:0000256" key="5">
    <source>
        <dbReference type="ARBA" id="ARBA00023125"/>
    </source>
</evidence>
<feature type="coiled-coil region" evidence="6">
    <location>
        <begin position="398"/>
        <end position="479"/>
    </location>
</feature>
<keyword evidence="10" id="KW-1185">Reference proteome</keyword>
<feature type="domain" description="SMC hinge" evidence="8">
    <location>
        <begin position="523"/>
        <end position="619"/>
    </location>
</feature>
<dbReference type="InterPro" id="IPR024704">
    <property type="entry name" value="SMC"/>
</dbReference>
<feature type="domain" description="RecF/RecN/SMC N-terminal" evidence="7">
    <location>
        <begin position="3"/>
        <end position="1152"/>
    </location>
</feature>
<gene>
    <name evidence="6 9" type="primary">smc</name>
    <name evidence="9" type="ORF">GCM10007418_16410</name>
</gene>
<evidence type="ECO:0000313" key="10">
    <source>
        <dbReference type="Proteomes" id="UP000638188"/>
    </source>
</evidence>
<dbReference type="CDD" id="cd03278">
    <property type="entry name" value="ABC_SMC_barmotin"/>
    <property type="match status" value="2"/>
</dbReference>
<dbReference type="Gene3D" id="3.40.50.300">
    <property type="entry name" value="P-loop containing nucleotide triphosphate hydrolases"/>
    <property type="match status" value="2"/>
</dbReference>
<evidence type="ECO:0000259" key="7">
    <source>
        <dbReference type="Pfam" id="PF02463"/>
    </source>
</evidence>
<dbReference type="Proteomes" id="UP000638188">
    <property type="component" value="Unassembled WGS sequence"/>
</dbReference>
<keyword evidence="5 6" id="KW-0238">DNA-binding</keyword>
<comment type="similarity">
    <text evidence="6">Belongs to the SMC family.</text>
</comment>
<feature type="binding site" evidence="6">
    <location>
        <begin position="32"/>
        <end position="39"/>
    </location>
    <ligand>
        <name>ATP</name>
        <dbReference type="ChEBI" id="CHEBI:30616"/>
    </ligand>
</feature>
<dbReference type="Pfam" id="PF06470">
    <property type="entry name" value="SMC_hinge"/>
    <property type="match status" value="1"/>
</dbReference>
<comment type="subunit">
    <text evidence="6">Homodimer.</text>
</comment>
<evidence type="ECO:0000256" key="2">
    <source>
        <dbReference type="ARBA" id="ARBA00022741"/>
    </source>
</evidence>
<evidence type="ECO:0000256" key="1">
    <source>
        <dbReference type="ARBA" id="ARBA00022490"/>
    </source>
</evidence>
<sequence length="1168" mass="132991">MRLKCIKLAGFKSFVDPTTVFFPTNMGAVVGPNGCGKSNIIDAVRWVMGESSAKNLRGESMTDVIFNGSNSRKPVGQASIELIFDNTDGTLKGEYAGYNEISIRRRVTREAQNQYYLNGTKCRRRDITDIFLGTGLGPRSYSIIEQGMISKLIEAKPDELRLFIEEAAGISKYKERRRETENRIRRTHDNLARLTDLREELERQLAHLQRQAQSAEKYKEFKAEERQLKAQLQALRWQTLDAQTAEREHRVRDLEIGMEALIAEQRNADSEVEKQRDQHADLTETFNQVQARYYSVGADISRIEQVLQFNRDRQRQLHDDIDETELAWQEAQSHLGQDQALLADLQNELAEVEPELEMASAADEDTAEQLLTAEEAMQAWQGAWDQFNQQAAAPRQQAEVEQSRIRHLEQAIERLSERIQRLEDERSGLTSGPLDEELAELTEQLAEMELRSETEQQQLTDISDNLQQERETLHALHQERDIRRGEIQRQSGRLASLEALQQAALDQGQGVQQWLREQGLQDLPQLAGQLQVDSGWELAVETVLADDLQAVSLGSLDSMADSLGGFDQGSLRLIETGTSAGQSAAADSDSLYAKVRCPVDLSPWLANIRTADSLDQALAARAQLADHQSIITPAGHWLGRNWLRYQRGEESQSGVLARQQEIDSLQTNVEEQEQRLEQENLRVDELRERIRLLEQQRDSLQQGLASQSREQGDLKAQWSARQVRLEQVNARRQRITDDLEDIRAQRIEEQEQIGEARMTLQAALDHMAADAGQREELLRQRDQVRESLDQARQHARQHKDRLHQLELRVQSLRAQHDSTSQGLERLGVQVERLSERREQLRMTLEESQAPEDDQRIELESLLEQRVQVEQELGNARQALESVDQLMRDQDRRRAQAEQQAQVLRTQLDEQRLAARDLQTRRQGLQEQLLEAGYDLKSVLDLLPEEATEAAWEQQLAQMDARIQRLGAINLAAIDEYQQQSERKRYLDAQNADLEEALNTLEQVIRKIDRETRSRFKETFDKVNHGLQSLFPKVFGGGHAYLELTGDDLLDTGVTIMARPPGKKNSTIHLLSGGEKALTAIALVFSIFQLNPAPFCMLDEVDAPLDDANVGRYARLVKEMSKRVQFIYITHNKIAMEMADQLLGVTMHEPGCSRLVTVDVEEAAALAAL</sequence>
<dbReference type="HAMAP" id="MF_01894">
    <property type="entry name" value="Smc_prok"/>
    <property type="match status" value="1"/>
</dbReference>
<dbReference type="NCBIfam" id="TIGR02168">
    <property type="entry name" value="SMC_prok_B"/>
    <property type="match status" value="1"/>
</dbReference>
<dbReference type="Pfam" id="PF02463">
    <property type="entry name" value="SMC_N"/>
    <property type="match status" value="1"/>
</dbReference>
<organism evidence="9 10">
    <name type="scientific">Halopseudomonas salina</name>
    <dbReference type="NCBI Taxonomy" id="1323744"/>
    <lineage>
        <taxon>Bacteria</taxon>
        <taxon>Pseudomonadati</taxon>
        <taxon>Pseudomonadota</taxon>
        <taxon>Gammaproteobacteria</taxon>
        <taxon>Pseudomonadales</taxon>
        <taxon>Pseudomonadaceae</taxon>
        <taxon>Halopseudomonas</taxon>
    </lineage>
</organism>
<evidence type="ECO:0000313" key="9">
    <source>
        <dbReference type="EMBL" id="GGC97738.1"/>
    </source>
</evidence>
<evidence type="ECO:0000259" key="8">
    <source>
        <dbReference type="Pfam" id="PF06470"/>
    </source>
</evidence>
<evidence type="ECO:0000256" key="6">
    <source>
        <dbReference type="HAMAP-Rule" id="MF_01894"/>
    </source>
</evidence>
<comment type="domain">
    <text evidence="6">Contains large globular domains required for ATP hydrolysis at each terminus and a third globular domain forming a flexible hinge near the middle of the molecule. These domains are separated by coiled-coil structures.</text>
</comment>
<dbReference type="SUPFAM" id="SSF75553">
    <property type="entry name" value="Smc hinge domain"/>
    <property type="match status" value="1"/>
</dbReference>
<feature type="coiled-coil region" evidence="6">
    <location>
        <begin position="976"/>
        <end position="1013"/>
    </location>
</feature>
<dbReference type="PIRSF" id="PIRSF005719">
    <property type="entry name" value="SMC"/>
    <property type="match status" value="1"/>
</dbReference>
<dbReference type="PANTHER" id="PTHR43977">
    <property type="entry name" value="STRUCTURAL MAINTENANCE OF CHROMOSOMES PROTEIN 3"/>
    <property type="match status" value="1"/>
</dbReference>
<comment type="subcellular location">
    <subcellularLocation>
        <location evidence="6">Cytoplasm</location>
    </subcellularLocation>
</comment>
<comment type="function">
    <text evidence="6">Required for chromosome condensation and partitioning.</text>
</comment>
<evidence type="ECO:0000256" key="4">
    <source>
        <dbReference type="ARBA" id="ARBA00023054"/>
    </source>
</evidence>
<evidence type="ECO:0000256" key="3">
    <source>
        <dbReference type="ARBA" id="ARBA00022840"/>
    </source>
</evidence>
<dbReference type="RefSeq" id="WP_150278604.1">
    <property type="nucleotide sequence ID" value="NZ_BMFF01000003.1"/>
</dbReference>
<keyword evidence="3 6" id="KW-0067">ATP-binding</keyword>